<accession>A0A9D4ETH1</accession>
<dbReference type="AlphaFoldDB" id="A0A9D4ETH1"/>
<gene>
    <name evidence="1" type="ORF">DPMN_164308</name>
</gene>
<dbReference type="Proteomes" id="UP000828390">
    <property type="component" value="Unassembled WGS sequence"/>
</dbReference>
<keyword evidence="2" id="KW-1185">Reference proteome</keyword>
<proteinExistence type="predicted"/>
<sequence length="150" mass="17274">MSRTTLKNALQPGDHAFQQTGTIFKLVQDVITKNVMTKFNNHYKKWLTRKNAPNPSDVIRTHTITVEKCSASWRSWFSLTGTVIKLVRHIIRANLLTKFHEDRTINVASRVFTRFFFSHKRKICPAPDGYVFQSTGTIYSNSSKILMGHC</sequence>
<reference evidence="1" key="1">
    <citation type="journal article" date="2019" name="bioRxiv">
        <title>The Genome of the Zebra Mussel, Dreissena polymorpha: A Resource for Invasive Species Research.</title>
        <authorList>
            <person name="McCartney M.A."/>
            <person name="Auch B."/>
            <person name="Kono T."/>
            <person name="Mallez S."/>
            <person name="Zhang Y."/>
            <person name="Obille A."/>
            <person name="Becker A."/>
            <person name="Abrahante J.E."/>
            <person name="Garbe J."/>
            <person name="Badalamenti J.P."/>
            <person name="Herman A."/>
            <person name="Mangelson H."/>
            <person name="Liachko I."/>
            <person name="Sullivan S."/>
            <person name="Sone E.D."/>
            <person name="Koren S."/>
            <person name="Silverstein K.A.T."/>
            <person name="Beckman K.B."/>
            <person name="Gohl D.M."/>
        </authorList>
    </citation>
    <scope>NUCLEOTIDE SEQUENCE</scope>
    <source>
        <strain evidence="1">Duluth1</strain>
        <tissue evidence="1">Whole animal</tissue>
    </source>
</reference>
<reference evidence="1" key="2">
    <citation type="submission" date="2020-11" db="EMBL/GenBank/DDBJ databases">
        <authorList>
            <person name="McCartney M.A."/>
            <person name="Auch B."/>
            <person name="Kono T."/>
            <person name="Mallez S."/>
            <person name="Becker A."/>
            <person name="Gohl D.M."/>
            <person name="Silverstein K.A.T."/>
            <person name="Koren S."/>
            <person name="Bechman K.B."/>
            <person name="Herman A."/>
            <person name="Abrahante J.E."/>
            <person name="Garbe J."/>
        </authorList>
    </citation>
    <scope>NUCLEOTIDE SEQUENCE</scope>
    <source>
        <strain evidence="1">Duluth1</strain>
        <tissue evidence="1">Whole animal</tissue>
    </source>
</reference>
<evidence type="ECO:0000313" key="1">
    <source>
        <dbReference type="EMBL" id="KAH3786205.1"/>
    </source>
</evidence>
<evidence type="ECO:0000313" key="2">
    <source>
        <dbReference type="Proteomes" id="UP000828390"/>
    </source>
</evidence>
<protein>
    <submittedName>
        <fullName evidence="1">Uncharacterized protein</fullName>
    </submittedName>
</protein>
<organism evidence="1 2">
    <name type="scientific">Dreissena polymorpha</name>
    <name type="common">Zebra mussel</name>
    <name type="synonym">Mytilus polymorpha</name>
    <dbReference type="NCBI Taxonomy" id="45954"/>
    <lineage>
        <taxon>Eukaryota</taxon>
        <taxon>Metazoa</taxon>
        <taxon>Spiralia</taxon>
        <taxon>Lophotrochozoa</taxon>
        <taxon>Mollusca</taxon>
        <taxon>Bivalvia</taxon>
        <taxon>Autobranchia</taxon>
        <taxon>Heteroconchia</taxon>
        <taxon>Euheterodonta</taxon>
        <taxon>Imparidentia</taxon>
        <taxon>Neoheterodontei</taxon>
        <taxon>Myida</taxon>
        <taxon>Dreissenoidea</taxon>
        <taxon>Dreissenidae</taxon>
        <taxon>Dreissena</taxon>
    </lineage>
</organism>
<name>A0A9D4ETH1_DREPO</name>
<dbReference type="EMBL" id="JAIWYP010000008">
    <property type="protein sequence ID" value="KAH3786205.1"/>
    <property type="molecule type" value="Genomic_DNA"/>
</dbReference>
<comment type="caution">
    <text evidence="1">The sequence shown here is derived from an EMBL/GenBank/DDBJ whole genome shotgun (WGS) entry which is preliminary data.</text>
</comment>